<organism evidence="2 3">
    <name type="scientific">Seminavis robusta</name>
    <dbReference type="NCBI Taxonomy" id="568900"/>
    <lineage>
        <taxon>Eukaryota</taxon>
        <taxon>Sar</taxon>
        <taxon>Stramenopiles</taxon>
        <taxon>Ochrophyta</taxon>
        <taxon>Bacillariophyta</taxon>
        <taxon>Bacillariophyceae</taxon>
        <taxon>Bacillariophycidae</taxon>
        <taxon>Naviculales</taxon>
        <taxon>Naviculaceae</taxon>
        <taxon>Seminavis</taxon>
    </lineage>
</organism>
<keyword evidence="3" id="KW-1185">Reference proteome</keyword>
<protein>
    <submittedName>
        <fullName evidence="2">Uncharacterized protein</fullName>
    </submittedName>
</protein>
<dbReference type="AlphaFoldDB" id="A0A9N8DPW8"/>
<proteinExistence type="predicted"/>
<reference evidence="2" key="1">
    <citation type="submission" date="2020-06" db="EMBL/GenBank/DDBJ databases">
        <authorList>
            <consortium name="Plant Systems Biology data submission"/>
        </authorList>
    </citation>
    <scope>NUCLEOTIDE SEQUENCE</scope>
    <source>
        <strain evidence="2">D6</strain>
    </source>
</reference>
<dbReference type="EMBL" id="CAICTM010000262">
    <property type="protein sequence ID" value="CAB9506331.1"/>
    <property type="molecule type" value="Genomic_DNA"/>
</dbReference>
<sequence length="142" mass="15849">MEDNDVSDSFSVATARVDNRDINRNDRPASDGRGEDARQTLKRLLEPLFNRLRPVERQLIGALLSFVVAHPEDETSRNSLFHTFSTSDEDARILDDVLAYLERNGTLELVAINLEIAFAATNLPNSRFCSDLHPTNGVAGEH</sequence>
<comment type="caution">
    <text evidence="2">The sequence shown here is derived from an EMBL/GenBank/DDBJ whole genome shotgun (WGS) entry which is preliminary data.</text>
</comment>
<name>A0A9N8DPW8_9STRA</name>
<gene>
    <name evidence="2" type="ORF">SEMRO_263_G102260.1</name>
</gene>
<accession>A0A9N8DPW8</accession>
<feature type="compositionally biased region" description="Basic and acidic residues" evidence="1">
    <location>
        <begin position="17"/>
        <end position="36"/>
    </location>
</feature>
<dbReference type="Proteomes" id="UP001153069">
    <property type="component" value="Unassembled WGS sequence"/>
</dbReference>
<evidence type="ECO:0000313" key="3">
    <source>
        <dbReference type="Proteomes" id="UP001153069"/>
    </source>
</evidence>
<feature type="region of interest" description="Disordered" evidence="1">
    <location>
        <begin position="1"/>
        <end position="36"/>
    </location>
</feature>
<evidence type="ECO:0000256" key="1">
    <source>
        <dbReference type="SAM" id="MobiDB-lite"/>
    </source>
</evidence>
<evidence type="ECO:0000313" key="2">
    <source>
        <dbReference type="EMBL" id="CAB9506331.1"/>
    </source>
</evidence>